<feature type="domain" description="NWD NACHT-NTPase N-terminal" evidence="2">
    <location>
        <begin position="58"/>
        <end position="248"/>
    </location>
</feature>
<dbReference type="Proteomes" id="UP001275084">
    <property type="component" value="Unassembled WGS sequence"/>
</dbReference>
<organism evidence="3 4">
    <name type="scientific">Lasiosphaeria hispida</name>
    <dbReference type="NCBI Taxonomy" id="260671"/>
    <lineage>
        <taxon>Eukaryota</taxon>
        <taxon>Fungi</taxon>
        <taxon>Dikarya</taxon>
        <taxon>Ascomycota</taxon>
        <taxon>Pezizomycotina</taxon>
        <taxon>Sordariomycetes</taxon>
        <taxon>Sordariomycetidae</taxon>
        <taxon>Sordariales</taxon>
        <taxon>Lasiosphaeriaceae</taxon>
        <taxon>Lasiosphaeria</taxon>
    </lineage>
</organism>
<name>A0AAJ0HNK8_9PEZI</name>
<comment type="caution">
    <text evidence="3">The sequence shown here is derived from an EMBL/GenBank/DDBJ whole genome shotgun (WGS) entry which is preliminary data.</text>
</comment>
<evidence type="ECO:0000313" key="4">
    <source>
        <dbReference type="Proteomes" id="UP001275084"/>
    </source>
</evidence>
<evidence type="ECO:0000313" key="3">
    <source>
        <dbReference type="EMBL" id="KAK3358059.1"/>
    </source>
</evidence>
<evidence type="ECO:0000256" key="1">
    <source>
        <dbReference type="SAM" id="SignalP"/>
    </source>
</evidence>
<dbReference type="InterPro" id="IPR031359">
    <property type="entry name" value="NACHT_N"/>
</dbReference>
<reference evidence="3" key="2">
    <citation type="submission" date="2023-06" db="EMBL/GenBank/DDBJ databases">
        <authorList>
            <consortium name="Lawrence Berkeley National Laboratory"/>
            <person name="Haridas S."/>
            <person name="Hensen N."/>
            <person name="Bonometti L."/>
            <person name="Westerberg I."/>
            <person name="Brannstrom I.O."/>
            <person name="Guillou S."/>
            <person name="Cros-Aarteil S."/>
            <person name="Calhoun S."/>
            <person name="Kuo A."/>
            <person name="Mondo S."/>
            <person name="Pangilinan J."/>
            <person name="Riley R."/>
            <person name="Labutti K."/>
            <person name="Andreopoulos B."/>
            <person name="Lipzen A."/>
            <person name="Chen C."/>
            <person name="Yanf M."/>
            <person name="Daum C."/>
            <person name="Ng V."/>
            <person name="Clum A."/>
            <person name="Steindorff A."/>
            <person name="Ohm R."/>
            <person name="Martin F."/>
            <person name="Silar P."/>
            <person name="Natvig D."/>
            <person name="Lalanne C."/>
            <person name="Gautier V."/>
            <person name="Ament-Velasquez S.L."/>
            <person name="Kruys A."/>
            <person name="Hutchinson M.I."/>
            <person name="Powell A.J."/>
            <person name="Barry K."/>
            <person name="Miller A.N."/>
            <person name="Grigoriev I.V."/>
            <person name="Debuchy R."/>
            <person name="Gladieux P."/>
            <person name="Thoren M.H."/>
            <person name="Johannesson H."/>
        </authorList>
    </citation>
    <scope>NUCLEOTIDE SEQUENCE</scope>
    <source>
        <strain evidence="3">CBS 955.72</strain>
    </source>
</reference>
<feature type="chain" id="PRO_5042498245" description="NWD NACHT-NTPase N-terminal domain-containing protein" evidence="1">
    <location>
        <begin position="22"/>
        <end position="252"/>
    </location>
</feature>
<protein>
    <recommendedName>
        <fullName evidence="2">NWD NACHT-NTPase N-terminal domain-containing protein</fullName>
    </recommendedName>
</protein>
<dbReference type="AlphaFoldDB" id="A0AAJ0HNK8"/>
<feature type="signal peptide" evidence="1">
    <location>
        <begin position="1"/>
        <end position="21"/>
    </location>
</feature>
<reference evidence="3" key="1">
    <citation type="journal article" date="2023" name="Mol. Phylogenet. Evol.">
        <title>Genome-scale phylogeny and comparative genomics of the fungal order Sordariales.</title>
        <authorList>
            <person name="Hensen N."/>
            <person name="Bonometti L."/>
            <person name="Westerberg I."/>
            <person name="Brannstrom I.O."/>
            <person name="Guillou S."/>
            <person name="Cros-Aarteil S."/>
            <person name="Calhoun S."/>
            <person name="Haridas S."/>
            <person name="Kuo A."/>
            <person name="Mondo S."/>
            <person name="Pangilinan J."/>
            <person name="Riley R."/>
            <person name="LaButti K."/>
            <person name="Andreopoulos B."/>
            <person name="Lipzen A."/>
            <person name="Chen C."/>
            <person name="Yan M."/>
            <person name="Daum C."/>
            <person name="Ng V."/>
            <person name="Clum A."/>
            <person name="Steindorff A."/>
            <person name="Ohm R.A."/>
            <person name="Martin F."/>
            <person name="Silar P."/>
            <person name="Natvig D.O."/>
            <person name="Lalanne C."/>
            <person name="Gautier V."/>
            <person name="Ament-Velasquez S.L."/>
            <person name="Kruys A."/>
            <person name="Hutchinson M.I."/>
            <person name="Powell A.J."/>
            <person name="Barry K."/>
            <person name="Miller A.N."/>
            <person name="Grigoriev I.V."/>
            <person name="Debuchy R."/>
            <person name="Gladieux P."/>
            <person name="Hiltunen Thoren M."/>
            <person name="Johannesson H."/>
        </authorList>
    </citation>
    <scope>NUCLEOTIDE SEQUENCE</scope>
    <source>
        <strain evidence="3">CBS 955.72</strain>
    </source>
</reference>
<proteinExistence type="predicted"/>
<sequence length="252" mass="28964">MSLNLFSMLLWLFSWLRPLLSGRWVARMGVRSRADVCSPDVELLRLAAEPELKIHTLQSLWDKAYDNFKTRNPQLSIAYENILASTLCEGSAPGEHTIEQANAAIRHDQIVQVVEGNLRRIQRRVDEKGIPDHRVRSTIGPLAALSFALDIVTTNPMTKASESSFHSMVALLRRILWQCRLPEIFLQLDSPEIEEYSPRLRQRIEKAILHLYTISLEIEIECVFSHFRARLPGLPEMDYPEGDKWEDMAMAE</sequence>
<dbReference type="Pfam" id="PF17100">
    <property type="entry name" value="NACHT_N"/>
    <property type="match status" value="1"/>
</dbReference>
<keyword evidence="4" id="KW-1185">Reference proteome</keyword>
<accession>A0AAJ0HNK8</accession>
<dbReference type="EMBL" id="JAUIQD010000003">
    <property type="protein sequence ID" value="KAK3358059.1"/>
    <property type="molecule type" value="Genomic_DNA"/>
</dbReference>
<keyword evidence="1" id="KW-0732">Signal</keyword>
<gene>
    <name evidence="3" type="ORF">B0T25DRAFT_540852</name>
</gene>
<evidence type="ECO:0000259" key="2">
    <source>
        <dbReference type="Pfam" id="PF17100"/>
    </source>
</evidence>